<keyword evidence="13 17" id="KW-0830">Ubiquinone</keyword>
<evidence type="ECO:0000256" key="13">
    <source>
        <dbReference type="ARBA" id="ARBA00023075"/>
    </source>
</evidence>
<dbReference type="Pfam" id="PF00361">
    <property type="entry name" value="Proton_antipo_M"/>
    <property type="match status" value="1"/>
</dbReference>
<dbReference type="Pfam" id="PF06444">
    <property type="entry name" value="NADH_dehy_S2_C"/>
    <property type="match status" value="1"/>
</dbReference>
<keyword evidence="7 17" id="KW-0812">Transmembrane</keyword>
<dbReference type="InterPro" id="IPR003917">
    <property type="entry name" value="NADH_UbQ_OxRdtase_chain2"/>
</dbReference>
<evidence type="ECO:0000256" key="5">
    <source>
        <dbReference type="ARBA" id="ARBA00022448"/>
    </source>
</evidence>
<evidence type="ECO:0000256" key="14">
    <source>
        <dbReference type="ARBA" id="ARBA00023128"/>
    </source>
</evidence>
<protein>
    <recommendedName>
        <fullName evidence="4 17">NADH-ubiquinone oxidoreductase chain 2</fullName>
        <ecNumber evidence="3 17">7.1.1.2</ecNumber>
    </recommendedName>
</protein>
<feature type="domain" description="NADH:quinone oxidoreductase/Mrp antiporter transmembrane" evidence="18">
    <location>
        <begin position="23"/>
        <end position="287"/>
    </location>
</feature>
<feature type="transmembrane region" description="Helical" evidence="17">
    <location>
        <begin position="59"/>
        <end position="81"/>
    </location>
</feature>
<comment type="function">
    <text evidence="17">Core subunit of the mitochondrial membrane respiratory chain NADH dehydrogenase (Complex I) which catalyzes electron transfer from NADH through the respiratory chain, using ubiquinone as an electron acceptor. Essential for the catalytic activity and assembly of complex I.</text>
</comment>
<dbReference type="PRINTS" id="PR01436">
    <property type="entry name" value="NADHDHGNASE2"/>
</dbReference>
<dbReference type="GO" id="GO:0005743">
    <property type="term" value="C:mitochondrial inner membrane"/>
    <property type="evidence" value="ECO:0007669"/>
    <property type="project" value="UniProtKB-SubCell"/>
</dbReference>
<dbReference type="PANTHER" id="PTHR46552">
    <property type="entry name" value="NADH-UBIQUINONE OXIDOREDUCTASE CHAIN 2"/>
    <property type="match status" value="1"/>
</dbReference>
<dbReference type="InterPro" id="IPR001750">
    <property type="entry name" value="ND/Mrp_TM"/>
</dbReference>
<evidence type="ECO:0000256" key="1">
    <source>
        <dbReference type="ARBA" id="ARBA00004448"/>
    </source>
</evidence>
<keyword evidence="11 17" id="KW-1133">Transmembrane helix</keyword>
<evidence type="ECO:0000256" key="12">
    <source>
        <dbReference type="ARBA" id="ARBA00023027"/>
    </source>
</evidence>
<evidence type="ECO:0000313" key="20">
    <source>
        <dbReference type="EMBL" id="AIE43270.1"/>
    </source>
</evidence>
<keyword evidence="15 17" id="KW-0472">Membrane</keyword>
<evidence type="ECO:0000256" key="16">
    <source>
        <dbReference type="ARBA" id="ARBA00049551"/>
    </source>
</evidence>
<keyword evidence="12 17" id="KW-0520">NAD</keyword>
<evidence type="ECO:0000256" key="11">
    <source>
        <dbReference type="ARBA" id="ARBA00022989"/>
    </source>
</evidence>
<dbReference type="AlphaFoldDB" id="A0A068LDA9"/>
<evidence type="ECO:0000256" key="17">
    <source>
        <dbReference type="RuleBase" id="RU003403"/>
    </source>
</evidence>
<comment type="subcellular location">
    <subcellularLocation>
        <location evidence="1 17">Mitochondrion inner membrane</location>
        <topology evidence="1 17">Multi-pass membrane protein</topology>
    </subcellularLocation>
</comment>
<dbReference type="InterPro" id="IPR050175">
    <property type="entry name" value="Complex_I_Subunit_2"/>
</dbReference>
<evidence type="ECO:0000256" key="4">
    <source>
        <dbReference type="ARBA" id="ARBA00021008"/>
    </source>
</evidence>
<feature type="transmembrane region" description="Helical" evidence="17">
    <location>
        <begin position="177"/>
        <end position="198"/>
    </location>
</feature>
<evidence type="ECO:0000256" key="10">
    <source>
        <dbReference type="ARBA" id="ARBA00022982"/>
    </source>
</evidence>
<geneLocation type="mitochondrion" evidence="20"/>
<feature type="transmembrane region" description="Helical" evidence="17">
    <location>
        <begin position="93"/>
        <end position="112"/>
    </location>
</feature>
<evidence type="ECO:0000256" key="6">
    <source>
        <dbReference type="ARBA" id="ARBA00022660"/>
    </source>
</evidence>
<dbReference type="EMBL" id="KJ697207">
    <property type="protein sequence ID" value="AIE43270.1"/>
    <property type="molecule type" value="Genomic_DNA"/>
</dbReference>
<dbReference type="GO" id="GO:0006120">
    <property type="term" value="P:mitochondrial electron transport, NADH to ubiquinone"/>
    <property type="evidence" value="ECO:0007669"/>
    <property type="project" value="InterPro"/>
</dbReference>
<dbReference type="GO" id="GO:0008137">
    <property type="term" value="F:NADH dehydrogenase (ubiquinone) activity"/>
    <property type="evidence" value="ECO:0007669"/>
    <property type="project" value="UniProtKB-EC"/>
</dbReference>
<gene>
    <name evidence="20" type="primary">ND2</name>
</gene>
<feature type="transmembrane region" description="Helical" evidence="17">
    <location>
        <begin position="325"/>
        <end position="347"/>
    </location>
</feature>
<keyword evidence="5" id="KW-0813">Transport</keyword>
<comment type="similarity">
    <text evidence="2 17">Belongs to the complex I subunit 2 family.</text>
</comment>
<keyword evidence="9 17" id="KW-1278">Translocase</keyword>
<keyword evidence="6 17" id="KW-0679">Respiratory chain</keyword>
<name>A0A068LDA9_9TELE</name>
<sequence length="348" mass="38302">MNPLIFTILLFGLALGTSITFTSSHWLLAWMGLEINTLAIIPLMTHSHHPRAVEATTKYFLAQATAAAMLLFASISNAWLMGQWDIQQMSHPLPTTLFFLALALKIGLAPLHTWMPEVLQGLDLMTGLIMSTWQKLAPFCLLMQIQPTNGLILVFLGLLSILVGGWGGLNQTQLRKILAYSSIAHLGWMTLILCFFPPLTLLTLLMYFIMTSSLFLSFKYINSFNISALAISWSKAPALTAIVPLILLSLGGLPPLTGFLPKWLILQELAKQDLALIATLAALSALLSLYFYLRLSYAMTLTISPSTSMMTTSWRLKNNQLSMPLALSASGAMLLLPLTPTILMLFMA</sequence>
<evidence type="ECO:0000256" key="8">
    <source>
        <dbReference type="ARBA" id="ARBA00022792"/>
    </source>
</evidence>
<feature type="transmembrane region" description="Helical" evidence="17">
    <location>
        <begin position="233"/>
        <end position="254"/>
    </location>
</feature>
<dbReference type="PANTHER" id="PTHR46552:SF1">
    <property type="entry name" value="NADH-UBIQUINONE OXIDOREDUCTASE CHAIN 2"/>
    <property type="match status" value="1"/>
</dbReference>
<evidence type="ECO:0000259" key="18">
    <source>
        <dbReference type="Pfam" id="PF00361"/>
    </source>
</evidence>
<proteinExistence type="inferred from homology"/>
<feature type="transmembrane region" description="Helical" evidence="17">
    <location>
        <begin position="204"/>
        <end position="221"/>
    </location>
</feature>
<feature type="transmembrane region" description="Helical" evidence="17">
    <location>
        <begin position="151"/>
        <end position="170"/>
    </location>
</feature>
<evidence type="ECO:0000256" key="15">
    <source>
        <dbReference type="ARBA" id="ARBA00023136"/>
    </source>
</evidence>
<feature type="transmembrane region" description="Helical" evidence="17">
    <location>
        <begin position="274"/>
        <end position="293"/>
    </location>
</feature>
<evidence type="ECO:0000259" key="19">
    <source>
        <dbReference type="Pfam" id="PF06444"/>
    </source>
</evidence>
<accession>A0A068LDA9</accession>
<keyword evidence="14 17" id="KW-0496">Mitochondrion</keyword>
<dbReference type="EC" id="7.1.1.2" evidence="3 17"/>
<dbReference type="InterPro" id="IPR010933">
    <property type="entry name" value="NADH_DH_su2_C"/>
</dbReference>
<organism evidence="20">
    <name type="scientific">Cubanichthys pengelleyi</name>
    <dbReference type="NCBI Taxonomy" id="28740"/>
    <lineage>
        <taxon>Eukaryota</taxon>
        <taxon>Metazoa</taxon>
        <taxon>Chordata</taxon>
        <taxon>Craniata</taxon>
        <taxon>Vertebrata</taxon>
        <taxon>Euteleostomi</taxon>
        <taxon>Actinopterygii</taxon>
        <taxon>Neopterygii</taxon>
        <taxon>Teleostei</taxon>
        <taxon>Neoteleostei</taxon>
        <taxon>Acanthomorphata</taxon>
        <taxon>Ovalentaria</taxon>
        <taxon>Atherinomorphae</taxon>
        <taxon>Cyprinodontiformes</taxon>
        <taxon>Cyprinodontidae</taxon>
        <taxon>Cubanichthys</taxon>
    </lineage>
</organism>
<evidence type="ECO:0000256" key="9">
    <source>
        <dbReference type="ARBA" id="ARBA00022967"/>
    </source>
</evidence>
<comment type="catalytic activity">
    <reaction evidence="16 17">
        <text>a ubiquinone + NADH + 5 H(+)(in) = a ubiquinol + NAD(+) + 4 H(+)(out)</text>
        <dbReference type="Rhea" id="RHEA:29091"/>
        <dbReference type="Rhea" id="RHEA-COMP:9565"/>
        <dbReference type="Rhea" id="RHEA-COMP:9566"/>
        <dbReference type="ChEBI" id="CHEBI:15378"/>
        <dbReference type="ChEBI" id="CHEBI:16389"/>
        <dbReference type="ChEBI" id="CHEBI:17976"/>
        <dbReference type="ChEBI" id="CHEBI:57540"/>
        <dbReference type="ChEBI" id="CHEBI:57945"/>
        <dbReference type="EC" id="7.1.1.2"/>
    </reaction>
</comment>
<keyword evidence="8 17" id="KW-0999">Mitochondrion inner membrane</keyword>
<reference evidence="20" key="1">
    <citation type="submission" date="2014-04" db="EMBL/GenBank/DDBJ databases">
        <title>The evolution of the placenta drives a shift in sexual selection in livebearing fish.</title>
        <authorList>
            <person name="Pollux B.J.A."/>
            <person name="Meredith R.W."/>
            <person name="Springer M.S."/>
            <person name="Reznick D.N."/>
        </authorList>
    </citation>
    <scope>NUCLEOTIDE SEQUENCE</scope>
</reference>
<feature type="domain" description="NADH dehydrogenase subunit 2 C-terminal" evidence="19">
    <location>
        <begin position="289"/>
        <end position="343"/>
    </location>
</feature>
<evidence type="ECO:0000256" key="3">
    <source>
        <dbReference type="ARBA" id="ARBA00012944"/>
    </source>
</evidence>
<keyword evidence="10 17" id="KW-0249">Electron transport</keyword>
<evidence type="ECO:0000256" key="7">
    <source>
        <dbReference type="ARBA" id="ARBA00022692"/>
    </source>
</evidence>
<evidence type="ECO:0000256" key="2">
    <source>
        <dbReference type="ARBA" id="ARBA00007012"/>
    </source>
</evidence>